<feature type="non-terminal residue" evidence="2">
    <location>
        <position position="334"/>
    </location>
</feature>
<dbReference type="AlphaFoldDB" id="A0ABD2NJR0"/>
<comment type="caution">
    <text evidence="2">The sequence shown here is derived from an EMBL/GenBank/DDBJ whole genome shotgun (WGS) entry which is preliminary data.</text>
</comment>
<dbReference type="Proteomes" id="UP001516400">
    <property type="component" value="Unassembled WGS sequence"/>
</dbReference>
<dbReference type="EMBL" id="JABFTP020000124">
    <property type="protein sequence ID" value="KAL3278630.1"/>
    <property type="molecule type" value="Genomic_DNA"/>
</dbReference>
<evidence type="ECO:0000256" key="1">
    <source>
        <dbReference type="SAM" id="MobiDB-lite"/>
    </source>
</evidence>
<evidence type="ECO:0008006" key="4">
    <source>
        <dbReference type="Google" id="ProtNLM"/>
    </source>
</evidence>
<name>A0ABD2NJR0_9CUCU</name>
<accession>A0ABD2NJR0</accession>
<feature type="region of interest" description="Disordered" evidence="1">
    <location>
        <begin position="195"/>
        <end position="243"/>
    </location>
</feature>
<reference evidence="2 3" key="1">
    <citation type="journal article" date="2021" name="BMC Biol.">
        <title>Horizontally acquired antibacterial genes associated with adaptive radiation of ladybird beetles.</title>
        <authorList>
            <person name="Li H.S."/>
            <person name="Tang X.F."/>
            <person name="Huang Y.H."/>
            <person name="Xu Z.Y."/>
            <person name="Chen M.L."/>
            <person name="Du X.Y."/>
            <person name="Qiu B.Y."/>
            <person name="Chen P.T."/>
            <person name="Zhang W."/>
            <person name="Slipinski A."/>
            <person name="Escalona H.E."/>
            <person name="Waterhouse R.M."/>
            <person name="Zwick A."/>
            <person name="Pang H."/>
        </authorList>
    </citation>
    <scope>NUCLEOTIDE SEQUENCE [LARGE SCALE GENOMIC DNA]</scope>
    <source>
        <strain evidence="2">SYSU2018</strain>
    </source>
</reference>
<proteinExistence type="predicted"/>
<feature type="compositionally biased region" description="Polar residues" evidence="1">
    <location>
        <begin position="215"/>
        <end position="238"/>
    </location>
</feature>
<keyword evidence="3" id="KW-1185">Reference proteome</keyword>
<evidence type="ECO:0000313" key="3">
    <source>
        <dbReference type="Proteomes" id="UP001516400"/>
    </source>
</evidence>
<gene>
    <name evidence="2" type="ORF">HHI36_016170</name>
</gene>
<protein>
    <recommendedName>
        <fullName evidence="4">Phorbol-ester/DAG-type domain-containing protein</fullName>
    </recommendedName>
</protein>
<sequence length="334" mass="38181">MASGDDIATGKRCKRCHIISRNGVKCVKCGKSMHAACLKYFSNIVNVNEREIICCDNSLEDNTNFYVSMNENKKKECISDSTISRLKKTIQDKDFTIKILQTNINFLQSQLRTQSISDSSEQRRIEENREFSLKCSEEFLAKSVKAKQKPSVSTRPKIIPKPRFLENITTSPGYKQQKSSLHEMCGMLPNQPEFSFLTAEDKPPPLPVKQRKRSNLPQNERNPSSENRCESTRNNNNIKPPIAKRASLHSEQKEIKLKPSLPPRRLQLYPCGFVEKESVKDSQNFPAKPVKRNVVENILTVEMKEQIFNALIAKEKGERKFKTGIGDVSKKKIF</sequence>
<organism evidence="2 3">
    <name type="scientific">Cryptolaemus montrouzieri</name>
    <dbReference type="NCBI Taxonomy" id="559131"/>
    <lineage>
        <taxon>Eukaryota</taxon>
        <taxon>Metazoa</taxon>
        <taxon>Ecdysozoa</taxon>
        <taxon>Arthropoda</taxon>
        <taxon>Hexapoda</taxon>
        <taxon>Insecta</taxon>
        <taxon>Pterygota</taxon>
        <taxon>Neoptera</taxon>
        <taxon>Endopterygota</taxon>
        <taxon>Coleoptera</taxon>
        <taxon>Polyphaga</taxon>
        <taxon>Cucujiformia</taxon>
        <taxon>Coccinelloidea</taxon>
        <taxon>Coccinellidae</taxon>
        <taxon>Scymninae</taxon>
        <taxon>Scymnini</taxon>
        <taxon>Cryptolaemus</taxon>
    </lineage>
</organism>
<evidence type="ECO:0000313" key="2">
    <source>
        <dbReference type="EMBL" id="KAL3278630.1"/>
    </source>
</evidence>